<evidence type="ECO:0000256" key="11">
    <source>
        <dbReference type="ARBA" id="ARBA00071571"/>
    </source>
</evidence>
<sequence length="526" mass="57536">MSPVEKTAQPLIGAVDQGTSSTRFLIFNCRTWELITYHQMEILQKYPKEGWVEEDPMEILASVVTCIDKAVENLAALGYLPDQIKAIGITNQRESLVVWDQHTGKPLHPAIIWLDGRTAETVDRLIQQSPGKSQDCFKSVAGLPISTYFTALKMRWLLDNDPNVKASVDSTRCLLGNVDSWLLWNLTGGVDGGKHYTDVTNASRTLLMNLHTLQWDNNLCSFFNISKKILPEIRSSSEIYGRLKCTALNGVPISGILGDQQAALVGQGAFRKGQAKNTYGTGCFLLYNTGTEPVNSSHGLLTTVAYQFGKNQPAHYALEGSVAIAGAAVKWLRDNLGIIKESAEIETLAAQVDDTHGCYFVPAFSGLFCPYWQPDARGIICGLSQFTNRCHIARACLEAVCFQTRELLECVSKDSGIPMTALQVDGGMTANSLLMQLHADLCNINIIRPSMTETTALGAAMAAGCAEGVDLCSIESLEANASITTDSYAPAIKNHEADQRFSRWKNAVQRSMRWELPSQSSAGEIL</sequence>
<dbReference type="GO" id="GO:0005524">
    <property type="term" value="F:ATP binding"/>
    <property type="evidence" value="ECO:0007669"/>
    <property type="project" value="UniProtKB-KW"/>
</dbReference>
<organism evidence="14">
    <name type="scientific">Capitella teleta</name>
    <name type="common">Polychaete worm</name>
    <dbReference type="NCBI Taxonomy" id="283909"/>
    <lineage>
        <taxon>Eukaryota</taxon>
        <taxon>Metazoa</taxon>
        <taxon>Spiralia</taxon>
        <taxon>Lophotrochozoa</taxon>
        <taxon>Annelida</taxon>
        <taxon>Polychaeta</taxon>
        <taxon>Sedentaria</taxon>
        <taxon>Scolecida</taxon>
        <taxon>Capitellidae</taxon>
        <taxon>Capitella</taxon>
    </lineage>
</organism>
<evidence type="ECO:0000259" key="13">
    <source>
        <dbReference type="Pfam" id="PF02782"/>
    </source>
</evidence>
<keyword evidence="4" id="KW-0808">Transferase</keyword>
<dbReference type="AlphaFoldDB" id="R7U4H9"/>
<evidence type="ECO:0000256" key="9">
    <source>
        <dbReference type="ARBA" id="ARBA00043149"/>
    </source>
</evidence>
<keyword evidence="16" id="KW-1185">Reference proteome</keyword>
<dbReference type="PANTHER" id="PTHR10196">
    <property type="entry name" value="SUGAR KINASE"/>
    <property type="match status" value="1"/>
</dbReference>
<dbReference type="InterPro" id="IPR043129">
    <property type="entry name" value="ATPase_NBD"/>
</dbReference>
<comment type="pathway">
    <text evidence="1">Polyol metabolism; glycerol degradation via glycerol kinase pathway; sn-glycerol 3-phosphate from glycerol: step 1/1.</text>
</comment>
<dbReference type="PANTHER" id="PTHR10196:SF69">
    <property type="entry name" value="GLYCEROL KINASE"/>
    <property type="match status" value="1"/>
</dbReference>
<dbReference type="HOGENOM" id="CLU_009281_2_2_1"/>
<dbReference type="UniPathway" id="UPA00618">
    <property type="reaction ID" value="UER00672"/>
</dbReference>
<dbReference type="SUPFAM" id="SSF53067">
    <property type="entry name" value="Actin-like ATPase domain"/>
    <property type="match status" value="2"/>
</dbReference>
<evidence type="ECO:0000256" key="8">
    <source>
        <dbReference type="ARBA" id="ARBA00022840"/>
    </source>
</evidence>
<dbReference type="Gene3D" id="3.30.420.40">
    <property type="match status" value="2"/>
</dbReference>
<evidence type="ECO:0000313" key="15">
    <source>
        <dbReference type="EnsemblMetazoa" id="CapteP119584"/>
    </source>
</evidence>
<dbReference type="InterPro" id="IPR018483">
    <property type="entry name" value="Carb_kinase_FGGY_CS"/>
</dbReference>
<comment type="similarity">
    <text evidence="2">Belongs to the FGGY kinase family.</text>
</comment>
<dbReference type="EnsemblMetazoa" id="CapteT119584">
    <property type="protein sequence ID" value="CapteP119584"/>
    <property type="gene ID" value="CapteG119584"/>
</dbReference>
<dbReference type="FunFam" id="3.30.420.40:FF:000177">
    <property type="entry name" value="Glycerol kinase"/>
    <property type="match status" value="1"/>
</dbReference>
<dbReference type="Pfam" id="PF00370">
    <property type="entry name" value="FGGY_N"/>
    <property type="match status" value="1"/>
</dbReference>
<dbReference type="OrthoDB" id="5422795at2759"/>
<evidence type="ECO:0000313" key="14">
    <source>
        <dbReference type="EMBL" id="ELU01270.1"/>
    </source>
</evidence>
<dbReference type="Pfam" id="PF02782">
    <property type="entry name" value="FGGY_C"/>
    <property type="match status" value="1"/>
</dbReference>
<evidence type="ECO:0000256" key="2">
    <source>
        <dbReference type="ARBA" id="ARBA00009156"/>
    </source>
</evidence>
<dbReference type="PROSITE" id="PS00933">
    <property type="entry name" value="FGGY_KINASES_1"/>
    <property type="match status" value="1"/>
</dbReference>
<dbReference type="EMBL" id="AMQN01009356">
    <property type="status" value="NOT_ANNOTATED_CDS"/>
    <property type="molecule type" value="Genomic_DNA"/>
</dbReference>
<feature type="domain" description="Carbohydrate kinase FGGY N-terminal" evidence="12">
    <location>
        <begin position="12"/>
        <end position="266"/>
    </location>
</feature>
<dbReference type="GO" id="GO:0019563">
    <property type="term" value="P:glycerol catabolic process"/>
    <property type="evidence" value="ECO:0007669"/>
    <property type="project" value="UniProtKB-UniPathway"/>
</dbReference>
<dbReference type="EMBL" id="AMQN01009355">
    <property type="status" value="NOT_ANNOTATED_CDS"/>
    <property type="molecule type" value="Genomic_DNA"/>
</dbReference>
<evidence type="ECO:0000256" key="7">
    <source>
        <dbReference type="ARBA" id="ARBA00022798"/>
    </source>
</evidence>
<reference evidence="14 16" key="2">
    <citation type="journal article" date="2013" name="Nature">
        <title>Insights into bilaterian evolution from three spiralian genomes.</title>
        <authorList>
            <person name="Simakov O."/>
            <person name="Marletaz F."/>
            <person name="Cho S.J."/>
            <person name="Edsinger-Gonzales E."/>
            <person name="Havlak P."/>
            <person name="Hellsten U."/>
            <person name="Kuo D.H."/>
            <person name="Larsson T."/>
            <person name="Lv J."/>
            <person name="Arendt D."/>
            <person name="Savage R."/>
            <person name="Osoegawa K."/>
            <person name="de Jong P."/>
            <person name="Grimwood J."/>
            <person name="Chapman J.A."/>
            <person name="Shapiro H."/>
            <person name="Aerts A."/>
            <person name="Otillar R.P."/>
            <person name="Terry A.Y."/>
            <person name="Boore J.L."/>
            <person name="Grigoriev I.V."/>
            <person name="Lindberg D.R."/>
            <person name="Seaver E.C."/>
            <person name="Weisblat D.A."/>
            <person name="Putnam N.H."/>
            <person name="Rokhsar D.S."/>
        </authorList>
    </citation>
    <scope>NUCLEOTIDE SEQUENCE</scope>
    <source>
        <strain evidence="14 16">I ESC-2004</strain>
    </source>
</reference>
<dbReference type="InterPro" id="IPR018485">
    <property type="entry name" value="FGGY_C"/>
</dbReference>
<accession>R7U4H9</accession>
<reference evidence="15" key="3">
    <citation type="submission" date="2015-06" db="UniProtKB">
        <authorList>
            <consortium name="EnsemblMetazoa"/>
        </authorList>
    </citation>
    <scope>IDENTIFICATION</scope>
</reference>
<evidence type="ECO:0000259" key="12">
    <source>
        <dbReference type="Pfam" id="PF00370"/>
    </source>
</evidence>
<dbReference type="FunCoup" id="R7U4H9">
    <property type="interactions" value="471"/>
</dbReference>
<dbReference type="GO" id="GO:0046167">
    <property type="term" value="P:glycerol-3-phosphate biosynthetic process"/>
    <property type="evidence" value="ECO:0007669"/>
    <property type="project" value="TreeGrafter"/>
</dbReference>
<dbReference type="InterPro" id="IPR018484">
    <property type="entry name" value="FGGY_N"/>
</dbReference>
<dbReference type="EMBL" id="KB305236">
    <property type="protein sequence ID" value="ELU01270.1"/>
    <property type="molecule type" value="Genomic_DNA"/>
</dbReference>
<keyword evidence="8" id="KW-0067">ATP-binding</keyword>
<evidence type="ECO:0000256" key="4">
    <source>
        <dbReference type="ARBA" id="ARBA00022679"/>
    </source>
</evidence>
<feature type="domain" description="Carbohydrate kinase FGGY C-terminal" evidence="13">
    <location>
        <begin position="276"/>
        <end position="466"/>
    </location>
</feature>
<dbReference type="PIRSF" id="PIRSF000538">
    <property type="entry name" value="GlpK"/>
    <property type="match status" value="1"/>
</dbReference>
<dbReference type="NCBIfam" id="TIGR01311">
    <property type="entry name" value="glycerol_kin"/>
    <property type="match status" value="1"/>
</dbReference>
<dbReference type="InterPro" id="IPR000577">
    <property type="entry name" value="Carb_kinase_FGGY"/>
</dbReference>
<dbReference type="CDD" id="cd07792">
    <property type="entry name" value="ASKHA_NBD_FGGY_GK1-3-like"/>
    <property type="match status" value="1"/>
</dbReference>
<evidence type="ECO:0000256" key="6">
    <source>
        <dbReference type="ARBA" id="ARBA00022777"/>
    </source>
</evidence>
<comment type="catalytic activity">
    <reaction evidence="10">
        <text>glycerol + ATP = sn-glycerol 3-phosphate + ADP + H(+)</text>
        <dbReference type="Rhea" id="RHEA:21644"/>
        <dbReference type="ChEBI" id="CHEBI:15378"/>
        <dbReference type="ChEBI" id="CHEBI:17754"/>
        <dbReference type="ChEBI" id="CHEBI:30616"/>
        <dbReference type="ChEBI" id="CHEBI:57597"/>
        <dbReference type="ChEBI" id="CHEBI:456216"/>
        <dbReference type="EC" id="2.7.1.30"/>
    </reaction>
</comment>
<dbReference type="GO" id="GO:0006641">
    <property type="term" value="P:triglyceride metabolic process"/>
    <property type="evidence" value="ECO:0007669"/>
    <property type="project" value="TreeGrafter"/>
</dbReference>
<name>R7U4H9_CAPTE</name>
<dbReference type="EC" id="2.7.1.30" evidence="3"/>
<dbReference type="Proteomes" id="UP000014760">
    <property type="component" value="Unassembled WGS sequence"/>
</dbReference>
<dbReference type="NCBIfam" id="NF000756">
    <property type="entry name" value="PRK00047.1"/>
    <property type="match status" value="1"/>
</dbReference>
<dbReference type="InterPro" id="IPR005999">
    <property type="entry name" value="Glycerol_kin"/>
</dbReference>
<dbReference type="OMA" id="FMLMNIG"/>
<dbReference type="STRING" id="283909.R7U4H9"/>
<keyword evidence="6" id="KW-0418">Kinase</keyword>
<proteinExistence type="inferred from homology"/>
<gene>
    <name evidence="14" type="ORF">CAPTEDRAFT_119584</name>
</gene>
<evidence type="ECO:0000256" key="1">
    <source>
        <dbReference type="ARBA" id="ARBA00005190"/>
    </source>
</evidence>
<keyword evidence="7" id="KW-0319">Glycerol metabolism</keyword>
<dbReference type="GO" id="GO:0004370">
    <property type="term" value="F:glycerol kinase activity"/>
    <property type="evidence" value="ECO:0007669"/>
    <property type="project" value="UniProtKB-EC"/>
</dbReference>
<dbReference type="GO" id="GO:0005739">
    <property type="term" value="C:mitochondrion"/>
    <property type="evidence" value="ECO:0007669"/>
    <property type="project" value="TreeGrafter"/>
</dbReference>
<evidence type="ECO:0000256" key="3">
    <source>
        <dbReference type="ARBA" id="ARBA00012099"/>
    </source>
</evidence>
<evidence type="ECO:0000313" key="16">
    <source>
        <dbReference type="Proteomes" id="UP000014760"/>
    </source>
</evidence>
<evidence type="ECO:0000256" key="5">
    <source>
        <dbReference type="ARBA" id="ARBA00022741"/>
    </source>
</evidence>
<dbReference type="InterPro" id="IPR042018">
    <property type="entry name" value="GK1-3_metazoan-type"/>
</dbReference>
<dbReference type="FunFam" id="3.30.420.40:FF:000108">
    <property type="entry name" value="Glycerol kinase, glycosomal"/>
    <property type="match status" value="1"/>
</dbReference>
<protein>
    <recommendedName>
        <fullName evidence="11">Probable glycerol kinase</fullName>
        <ecNumber evidence="3">2.7.1.30</ecNumber>
    </recommendedName>
    <alternativeName>
        <fullName evidence="9">ATP:glycerol 3-phosphotransferase</fullName>
    </alternativeName>
</protein>
<keyword evidence="5" id="KW-0547">Nucleotide-binding</keyword>
<evidence type="ECO:0000256" key="10">
    <source>
        <dbReference type="ARBA" id="ARBA00052101"/>
    </source>
</evidence>
<reference evidence="16" key="1">
    <citation type="submission" date="2012-12" db="EMBL/GenBank/DDBJ databases">
        <authorList>
            <person name="Hellsten U."/>
            <person name="Grimwood J."/>
            <person name="Chapman J.A."/>
            <person name="Shapiro H."/>
            <person name="Aerts A."/>
            <person name="Otillar R.P."/>
            <person name="Terry A.Y."/>
            <person name="Boore J.L."/>
            <person name="Simakov O."/>
            <person name="Marletaz F."/>
            <person name="Cho S.-J."/>
            <person name="Edsinger-Gonzales E."/>
            <person name="Havlak P."/>
            <person name="Kuo D.-H."/>
            <person name="Larsson T."/>
            <person name="Lv J."/>
            <person name="Arendt D."/>
            <person name="Savage R."/>
            <person name="Osoegawa K."/>
            <person name="de Jong P."/>
            <person name="Lindberg D.R."/>
            <person name="Seaver E.C."/>
            <person name="Weisblat D.A."/>
            <person name="Putnam N.H."/>
            <person name="Grigoriev I.V."/>
            <person name="Rokhsar D.S."/>
        </authorList>
    </citation>
    <scope>NUCLEOTIDE SEQUENCE</scope>
    <source>
        <strain evidence="16">I ESC-2004</strain>
    </source>
</reference>